<protein>
    <submittedName>
        <fullName evidence="2">Uncharacterized protein</fullName>
    </submittedName>
</protein>
<organism evidence="2">
    <name type="scientific">Fusarium oxysporum f. sp. pisi HDV247</name>
    <dbReference type="NCBI Taxonomy" id="1080344"/>
    <lineage>
        <taxon>Eukaryota</taxon>
        <taxon>Fungi</taxon>
        <taxon>Dikarya</taxon>
        <taxon>Ascomycota</taxon>
        <taxon>Pezizomycotina</taxon>
        <taxon>Sordariomycetes</taxon>
        <taxon>Hypocreomycetidae</taxon>
        <taxon>Hypocreales</taxon>
        <taxon>Nectriaceae</taxon>
        <taxon>Fusarium</taxon>
        <taxon>Fusarium oxysporum species complex</taxon>
    </lineage>
</organism>
<accession>W9PVK4</accession>
<name>W9PVK4_FUSOX</name>
<gene>
    <name evidence="2" type="ORF">FOVG_08598</name>
</gene>
<evidence type="ECO:0000256" key="1">
    <source>
        <dbReference type="SAM" id="MobiDB-lite"/>
    </source>
</evidence>
<evidence type="ECO:0000313" key="2">
    <source>
        <dbReference type="EMBL" id="EXA43725.1"/>
    </source>
</evidence>
<dbReference type="EMBL" id="JH650972">
    <property type="protein sequence ID" value="EXA43725.1"/>
    <property type="molecule type" value="Genomic_DNA"/>
</dbReference>
<proteinExistence type="predicted"/>
<reference evidence="2" key="2">
    <citation type="submission" date="2012-05" db="EMBL/GenBank/DDBJ databases">
        <title>Annotation of the Genome Sequence of Fusarium oxysporum HDV247.</title>
        <authorList>
            <consortium name="The Broad Institute Genomics Platform"/>
            <person name="Ma L.-J."/>
            <person name="Corby-Kistler H."/>
            <person name="Broz K."/>
            <person name="Gale L.R."/>
            <person name="Jonkers W."/>
            <person name="O'Donnell K."/>
            <person name="Ploetz R."/>
            <person name="Steinberg C."/>
            <person name="Schwartz D.C."/>
            <person name="VanEtten H."/>
            <person name="Zhou S."/>
            <person name="Young S.K."/>
            <person name="Zeng Q."/>
            <person name="Gargeya S."/>
            <person name="Fitzgerald M."/>
            <person name="Abouelleil A."/>
            <person name="Alvarado L."/>
            <person name="Chapman S.B."/>
            <person name="Gainer-Dewar J."/>
            <person name="Goldberg J."/>
            <person name="Griggs A."/>
            <person name="Gujja S."/>
            <person name="Hansen M."/>
            <person name="Howarth C."/>
            <person name="Imamovic A."/>
            <person name="Ireland A."/>
            <person name="Larimer J."/>
            <person name="McCowan C."/>
            <person name="Murphy C."/>
            <person name="Pearson M."/>
            <person name="Poon T.W."/>
            <person name="Priest M."/>
            <person name="Roberts A."/>
            <person name="Saif S."/>
            <person name="Shea T."/>
            <person name="Sykes S."/>
            <person name="Wortman J."/>
            <person name="Nusbaum C."/>
            <person name="Birren B."/>
        </authorList>
    </citation>
    <scope>NUCLEOTIDE SEQUENCE</scope>
    <source>
        <strain evidence="2">HDV247</strain>
    </source>
</reference>
<reference evidence="2" key="1">
    <citation type="submission" date="2011-10" db="EMBL/GenBank/DDBJ databases">
        <title>The Genome Sequence of Fusarium oxysporum HDV247.</title>
        <authorList>
            <consortium name="The Broad Institute Genome Sequencing Platform"/>
            <person name="Ma L.-J."/>
            <person name="Gale L.R."/>
            <person name="Schwartz D.C."/>
            <person name="Zhou S."/>
            <person name="Corby-Kistler H."/>
            <person name="Young S.K."/>
            <person name="Zeng Q."/>
            <person name="Gargeya S."/>
            <person name="Fitzgerald M."/>
            <person name="Haas B."/>
            <person name="Abouelleil A."/>
            <person name="Alvarado L."/>
            <person name="Arachchi H.M."/>
            <person name="Berlin A."/>
            <person name="Brown A."/>
            <person name="Chapman S.B."/>
            <person name="Chen Z."/>
            <person name="Dunbar C."/>
            <person name="Freedman E."/>
            <person name="Gearin G."/>
            <person name="Goldberg J."/>
            <person name="Griggs A."/>
            <person name="Gujja S."/>
            <person name="Heiman D."/>
            <person name="Howarth C."/>
            <person name="Larson L."/>
            <person name="Lui A."/>
            <person name="MacDonald P.J.P."/>
            <person name="Montmayeur A."/>
            <person name="Murphy C."/>
            <person name="Neiman D."/>
            <person name="Pearson M."/>
            <person name="Priest M."/>
            <person name="Roberts A."/>
            <person name="Saif S."/>
            <person name="Shea T."/>
            <person name="Shenoy N."/>
            <person name="Sisk P."/>
            <person name="Stolte C."/>
            <person name="Sykes S."/>
            <person name="Wortman J."/>
            <person name="Nusbaum C."/>
            <person name="Birren B."/>
        </authorList>
    </citation>
    <scope>NUCLEOTIDE SEQUENCE [LARGE SCALE GENOMIC DNA]</scope>
    <source>
        <strain evidence="2">HDV247</strain>
    </source>
</reference>
<dbReference type="HOGENOM" id="CLU_2291823_0_0_1"/>
<dbReference type="Proteomes" id="UP000030751">
    <property type="component" value="Unassembled WGS sequence"/>
</dbReference>
<dbReference type="AlphaFoldDB" id="W9PVK4"/>
<sequence length="101" mass="11426">MATHSQTPPPPLSLSCHSDFSGFTTKPLCYKLPSRRIRKRGRHSSTRNTFWTNGAKPMKPRTVAQGTRTRNRMESKGLERRCADLGYSRGVSHALENQIVQ</sequence>
<feature type="region of interest" description="Disordered" evidence="1">
    <location>
        <begin position="38"/>
        <end position="77"/>
    </location>
</feature>